<dbReference type="AlphaFoldDB" id="A0A9D2DDD8"/>
<dbReference type="SUPFAM" id="SSF69754">
    <property type="entry name" value="Ribosome binding protein Y (YfiA homologue)"/>
    <property type="match status" value="1"/>
</dbReference>
<reference evidence="1" key="2">
    <citation type="submission" date="2021-04" db="EMBL/GenBank/DDBJ databases">
        <authorList>
            <person name="Gilroy R."/>
        </authorList>
    </citation>
    <scope>NUCLEOTIDE SEQUENCE</scope>
    <source>
        <strain evidence="1">ChiHjej11B10-19426</strain>
    </source>
</reference>
<dbReference type="InterPro" id="IPR036567">
    <property type="entry name" value="RHF-like"/>
</dbReference>
<gene>
    <name evidence="1" type="primary">raiA</name>
    <name evidence="1" type="ORF">H9816_02660</name>
</gene>
<organism evidence="1 2">
    <name type="scientific">Candidatus Tidjanibacter faecipullorum</name>
    <dbReference type="NCBI Taxonomy" id="2838766"/>
    <lineage>
        <taxon>Bacteria</taxon>
        <taxon>Pseudomonadati</taxon>
        <taxon>Bacteroidota</taxon>
        <taxon>Bacteroidia</taxon>
        <taxon>Bacteroidales</taxon>
        <taxon>Rikenellaceae</taxon>
        <taxon>Tidjanibacter</taxon>
    </lineage>
</organism>
<sequence>MNVKIQSVKFDADQKLIEFAEAKMAKLDRFIERATGAEIILKLDKDNDKGNKIATIRIDAPGDDLIAESRCKTFEEAIDTAIDALKKQIERYKERYNK</sequence>
<dbReference type="InterPro" id="IPR003489">
    <property type="entry name" value="RHF/RaiA"/>
</dbReference>
<dbReference type="Proteomes" id="UP000824014">
    <property type="component" value="Unassembled WGS sequence"/>
</dbReference>
<reference evidence="1" key="1">
    <citation type="journal article" date="2021" name="PeerJ">
        <title>Extensive microbial diversity within the chicken gut microbiome revealed by metagenomics and culture.</title>
        <authorList>
            <person name="Gilroy R."/>
            <person name="Ravi A."/>
            <person name="Getino M."/>
            <person name="Pursley I."/>
            <person name="Horton D.L."/>
            <person name="Alikhan N.F."/>
            <person name="Baker D."/>
            <person name="Gharbi K."/>
            <person name="Hall N."/>
            <person name="Watson M."/>
            <person name="Adriaenssens E.M."/>
            <person name="Foster-Nyarko E."/>
            <person name="Jarju S."/>
            <person name="Secka A."/>
            <person name="Antonio M."/>
            <person name="Oren A."/>
            <person name="Chaudhuri R.R."/>
            <person name="La Ragione R."/>
            <person name="Hildebrand F."/>
            <person name="Pallen M.J."/>
        </authorList>
    </citation>
    <scope>NUCLEOTIDE SEQUENCE</scope>
    <source>
        <strain evidence="1">ChiHjej11B10-19426</strain>
    </source>
</reference>
<dbReference type="EMBL" id="DXCC01000006">
    <property type="protein sequence ID" value="HIZ14802.1"/>
    <property type="molecule type" value="Genomic_DNA"/>
</dbReference>
<accession>A0A9D2DDD8</accession>
<comment type="caution">
    <text evidence="1">The sequence shown here is derived from an EMBL/GenBank/DDBJ whole genome shotgun (WGS) entry which is preliminary data.</text>
</comment>
<dbReference type="Pfam" id="PF02482">
    <property type="entry name" value="Ribosomal_S30AE"/>
    <property type="match status" value="1"/>
</dbReference>
<evidence type="ECO:0000313" key="2">
    <source>
        <dbReference type="Proteomes" id="UP000824014"/>
    </source>
</evidence>
<dbReference type="CDD" id="cd00552">
    <property type="entry name" value="RaiA"/>
    <property type="match status" value="1"/>
</dbReference>
<evidence type="ECO:0000313" key="1">
    <source>
        <dbReference type="EMBL" id="HIZ14802.1"/>
    </source>
</evidence>
<dbReference type="Gene3D" id="3.30.160.100">
    <property type="entry name" value="Ribosome hibernation promotion factor-like"/>
    <property type="match status" value="1"/>
</dbReference>
<dbReference type="NCBIfam" id="TIGR00741">
    <property type="entry name" value="yfiA"/>
    <property type="match status" value="1"/>
</dbReference>
<protein>
    <submittedName>
        <fullName evidence="1">Ribosome-associated translation inhibitor RaiA</fullName>
    </submittedName>
</protein>
<name>A0A9D2DDD8_9BACT</name>
<proteinExistence type="predicted"/>